<name>A0A9J5VZJ4_SOLCO</name>
<evidence type="ECO:0000313" key="2">
    <source>
        <dbReference type="Proteomes" id="UP000824120"/>
    </source>
</evidence>
<reference evidence="1" key="1">
    <citation type="submission" date="2020-09" db="EMBL/GenBank/DDBJ databases">
        <title>De no assembly of potato wild relative species, Solanum commersonii.</title>
        <authorList>
            <person name="Cho K."/>
        </authorList>
    </citation>
    <scope>NUCLEOTIDE SEQUENCE</scope>
    <source>
        <strain evidence="1">LZ3.2</strain>
        <tissue evidence="1">Leaf</tissue>
    </source>
</reference>
<evidence type="ECO:0000313" key="1">
    <source>
        <dbReference type="EMBL" id="KAG5568593.1"/>
    </source>
</evidence>
<dbReference type="EMBL" id="JACXVP010000084">
    <property type="protein sequence ID" value="KAG5568593.1"/>
    <property type="molecule type" value="Genomic_DNA"/>
</dbReference>
<dbReference type="OrthoDB" id="1434354at2759"/>
<keyword evidence="2" id="KW-1185">Reference proteome</keyword>
<dbReference type="AlphaFoldDB" id="A0A9J5VZJ4"/>
<gene>
    <name evidence="1" type="ORF">H5410_064390</name>
</gene>
<dbReference type="Gene3D" id="1.20.120.1230">
    <property type="match status" value="1"/>
</dbReference>
<proteinExistence type="predicted"/>
<protein>
    <submittedName>
        <fullName evidence="1">Uncharacterized protein</fullName>
    </submittedName>
</protein>
<organism evidence="1 2">
    <name type="scientific">Solanum commersonii</name>
    <name type="common">Commerson's wild potato</name>
    <name type="synonym">Commerson's nightshade</name>
    <dbReference type="NCBI Taxonomy" id="4109"/>
    <lineage>
        <taxon>Eukaryota</taxon>
        <taxon>Viridiplantae</taxon>
        <taxon>Streptophyta</taxon>
        <taxon>Embryophyta</taxon>
        <taxon>Tracheophyta</taxon>
        <taxon>Spermatophyta</taxon>
        <taxon>Magnoliopsida</taxon>
        <taxon>eudicotyledons</taxon>
        <taxon>Gunneridae</taxon>
        <taxon>Pentapetalae</taxon>
        <taxon>asterids</taxon>
        <taxon>lamiids</taxon>
        <taxon>Solanales</taxon>
        <taxon>Solanaceae</taxon>
        <taxon>Solanoideae</taxon>
        <taxon>Solaneae</taxon>
        <taxon>Solanum</taxon>
    </lineage>
</organism>
<dbReference type="Proteomes" id="UP000824120">
    <property type="component" value="Unassembled WGS sequence"/>
</dbReference>
<accession>A0A9J5VZJ4</accession>
<comment type="caution">
    <text evidence="1">The sequence shown here is derived from an EMBL/GenBank/DDBJ whole genome shotgun (WGS) entry which is preliminary data.</text>
</comment>
<sequence length="265" mass="30656">MHFLWRTSLEESHWFCKSGHECFQTKSESVKVYGFDVVNFVGDVIAVYGALSCICWTLDFNAEERSVVTLNISILAFSARGCRIHEVNVKLIENLQNSTYSNVDVRGMITGFQFLQFLTRHIALTMFYDKEITKCLVDFLRHHKYKGKVVRLTNEKCRLLLLVKLYDYYKLRTPILNPRLKRLAWKECRETLLNAGKKPSNPIGFASLDMIASRPPKLPKSTSFKQFIIVLTVYFPLDVSDDNLMLSVVARILVEYIRNSIVLLL</sequence>